<keyword evidence="6 8" id="KW-1133">Transmembrane helix</keyword>
<sequence length="265" mass="30037">MKKYSFGTRIYLSLMFLVLYLPIFYLIFYSFNKGTTMNHFEGMSLIHYRELLEDTRLLGNVVNTLIIALLSAVIATEIGTFGAMAIYFMKNRFYRHWLLNLNNILIVTPDVMIGASFLILLTRVVVIKLGFWSVLVSHVAFNIPIVVLMVLPRLEEMNDNLLLVAKDLGANVHQILVQVILPGIQKGIFSGFLMALTYSFDDFAVTFFVTGNGFSTLALDIYSRARRGISLEINALSTLIFGVSLAFVIGYYFIQVRQIKDEKKG</sequence>
<keyword evidence="7 8" id="KW-0472">Membrane</keyword>
<dbReference type="OrthoDB" id="9782004at2"/>
<evidence type="ECO:0000259" key="9">
    <source>
        <dbReference type="PROSITE" id="PS50928"/>
    </source>
</evidence>
<organism evidence="10 11">
    <name type="scientific">Aerococcus christensenii</name>
    <dbReference type="NCBI Taxonomy" id="87541"/>
    <lineage>
        <taxon>Bacteria</taxon>
        <taxon>Bacillati</taxon>
        <taxon>Bacillota</taxon>
        <taxon>Bacilli</taxon>
        <taxon>Lactobacillales</taxon>
        <taxon>Aerococcaceae</taxon>
        <taxon>Aerococcus</taxon>
    </lineage>
</organism>
<feature type="transmembrane region" description="Helical" evidence="8">
    <location>
        <begin position="234"/>
        <end position="254"/>
    </location>
</feature>
<evidence type="ECO:0000256" key="4">
    <source>
        <dbReference type="ARBA" id="ARBA00022475"/>
    </source>
</evidence>
<dbReference type="Pfam" id="PF00528">
    <property type="entry name" value="BPD_transp_1"/>
    <property type="match status" value="1"/>
</dbReference>
<dbReference type="InterPro" id="IPR000515">
    <property type="entry name" value="MetI-like"/>
</dbReference>
<evidence type="ECO:0000256" key="7">
    <source>
        <dbReference type="ARBA" id="ARBA00023136"/>
    </source>
</evidence>
<comment type="subcellular location">
    <subcellularLocation>
        <location evidence="1 8">Cell membrane</location>
        <topology evidence="1 8">Multi-pass membrane protein</topology>
    </subcellularLocation>
</comment>
<evidence type="ECO:0000256" key="6">
    <source>
        <dbReference type="ARBA" id="ARBA00022989"/>
    </source>
</evidence>
<gene>
    <name evidence="10" type="ORF">HMPREF3187_00910</name>
</gene>
<evidence type="ECO:0000256" key="8">
    <source>
        <dbReference type="RuleBase" id="RU363032"/>
    </source>
</evidence>
<feature type="transmembrane region" description="Helical" evidence="8">
    <location>
        <begin position="131"/>
        <end position="154"/>
    </location>
</feature>
<dbReference type="PATRIC" id="fig|87541.4.peg.898"/>
<dbReference type="InterPro" id="IPR051789">
    <property type="entry name" value="Bact_Polyamine_Transport"/>
</dbReference>
<dbReference type="STRING" id="87541.AWM71_06510"/>
<feature type="transmembrane region" description="Helical" evidence="8">
    <location>
        <begin position="101"/>
        <end position="125"/>
    </location>
</feature>
<evidence type="ECO:0000256" key="5">
    <source>
        <dbReference type="ARBA" id="ARBA00022692"/>
    </source>
</evidence>
<dbReference type="Gene3D" id="1.10.3720.10">
    <property type="entry name" value="MetI-like"/>
    <property type="match status" value="1"/>
</dbReference>
<dbReference type="AlphaFoldDB" id="A0A133XZH0"/>
<accession>A0A133XZH0</accession>
<dbReference type="CDD" id="cd06261">
    <property type="entry name" value="TM_PBP2"/>
    <property type="match status" value="1"/>
</dbReference>
<evidence type="ECO:0000256" key="3">
    <source>
        <dbReference type="ARBA" id="ARBA00022448"/>
    </source>
</evidence>
<evidence type="ECO:0000313" key="10">
    <source>
        <dbReference type="EMBL" id="KXB36324.1"/>
    </source>
</evidence>
<proteinExistence type="inferred from homology"/>
<evidence type="ECO:0000256" key="2">
    <source>
        <dbReference type="ARBA" id="ARBA00007069"/>
    </source>
</evidence>
<comment type="similarity">
    <text evidence="2">Belongs to the binding-protein-dependent transport system permease family. CysTW subfamily.</text>
</comment>
<dbReference type="SUPFAM" id="SSF161098">
    <property type="entry name" value="MetI-like"/>
    <property type="match status" value="1"/>
</dbReference>
<reference evidence="10 11" key="1">
    <citation type="submission" date="2016-01" db="EMBL/GenBank/DDBJ databases">
        <authorList>
            <person name="Oliw E.H."/>
        </authorList>
    </citation>
    <scope>NUCLEOTIDE SEQUENCE [LARGE SCALE GENOMIC DNA]</scope>
    <source>
        <strain evidence="10 11">KA00635</strain>
    </source>
</reference>
<evidence type="ECO:0000256" key="1">
    <source>
        <dbReference type="ARBA" id="ARBA00004651"/>
    </source>
</evidence>
<dbReference type="GO" id="GO:0005886">
    <property type="term" value="C:plasma membrane"/>
    <property type="evidence" value="ECO:0007669"/>
    <property type="project" value="UniProtKB-SubCell"/>
</dbReference>
<dbReference type="InterPro" id="IPR035906">
    <property type="entry name" value="MetI-like_sf"/>
</dbReference>
<evidence type="ECO:0000313" key="11">
    <source>
        <dbReference type="Proteomes" id="UP000070422"/>
    </source>
</evidence>
<dbReference type="RefSeq" id="WP_060936826.1">
    <property type="nucleotide sequence ID" value="NZ_JASOZP010000033.1"/>
</dbReference>
<comment type="caution">
    <text evidence="10">The sequence shown here is derived from an EMBL/GenBank/DDBJ whole genome shotgun (WGS) entry which is preliminary data.</text>
</comment>
<feature type="transmembrane region" description="Helical" evidence="8">
    <location>
        <begin position="175"/>
        <end position="197"/>
    </location>
</feature>
<dbReference type="GO" id="GO:0055085">
    <property type="term" value="P:transmembrane transport"/>
    <property type="evidence" value="ECO:0007669"/>
    <property type="project" value="InterPro"/>
</dbReference>
<dbReference type="EMBL" id="LSCQ01000044">
    <property type="protein sequence ID" value="KXB36324.1"/>
    <property type="molecule type" value="Genomic_DNA"/>
</dbReference>
<feature type="transmembrane region" description="Helical" evidence="8">
    <location>
        <begin position="203"/>
        <end position="222"/>
    </location>
</feature>
<feature type="transmembrane region" description="Helical" evidence="8">
    <location>
        <begin position="65"/>
        <end position="89"/>
    </location>
</feature>
<keyword evidence="4" id="KW-1003">Cell membrane</keyword>
<feature type="domain" description="ABC transmembrane type-1" evidence="9">
    <location>
        <begin position="61"/>
        <end position="251"/>
    </location>
</feature>
<dbReference type="PROSITE" id="PS50928">
    <property type="entry name" value="ABC_TM1"/>
    <property type="match status" value="1"/>
</dbReference>
<feature type="transmembrane region" description="Helical" evidence="8">
    <location>
        <begin position="12"/>
        <end position="31"/>
    </location>
</feature>
<name>A0A133XZH0_9LACT</name>
<keyword evidence="5 8" id="KW-0812">Transmembrane</keyword>
<protein>
    <submittedName>
        <fullName evidence="10">Putative spermidine/putrescine ABC transporter, permease protein PotC</fullName>
    </submittedName>
</protein>
<dbReference type="PANTHER" id="PTHR43848:SF2">
    <property type="entry name" value="PUTRESCINE TRANSPORT SYSTEM PERMEASE PROTEIN POTI"/>
    <property type="match status" value="1"/>
</dbReference>
<dbReference type="PANTHER" id="PTHR43848">
    <property type="entry name" value="PUTRESCINE TRANSPORT SYSTEM PERMEASE PROTEIN POTI"/>
    <property type="match status" value="1"/>
</dbReference>
<keyword evidence="3 8" id="KW-0813">Transport</keyword>
<dbReference type="Proteomes" id="UP000070422">
    <property type="component" value="Unassembled WGS sequence"/>
</dbReference>